<dbReference type="AlphaFoldDB" id="A0A0F9G694"/>
<organism evidence="1">
    <name type="scientific">marine sediment metagenome</name>
    <dbReference type="NCBI Taxonomy" id="412755"/>
    <lineage>
        <taxon>unclassified sequences</taxon>
        <taxon>metagenomes</taxon>
        <taxon>ecological metagenomes</taxon>
    </lineage>
</organism>
<dbReference type="EMBL" id="LAZR01029700">
    <property type="protein sequence ID" value="KKL58787.1"/>
    <property type="molecule type" value="Genomic_DNA"/>
</dbReference>
<sequence length="51" mass="6107">MVLFRVLTAEEEAKFRKWARDNYKLLEPINGVWHPVVQAECVVMNEERHSH</sequence>
<comment type="caution">
    <text evidence="1">The sequence shown here is derived from an EMBL/GenBank/DDBJ whole genome shotgun (WGS) entry which is preliminary data.</text>
</comment>
<evidence type="ECO:0000313" key="1">
    <source>
        <dbReference type="EMBL" id="KKL58787.1"/>
    </source>
</evidence>
<proteinExistence type="predicted"/>
<reference evidence="1" key="1">
    <citation type="journal article" date="2015" name="Nature">
        <title>Complex archaea that bridge the gap between prokaryotes and eukaryotes.</title>
        <authorList>
            <person name="Spang A."/>
            <person name="Saw J.H."/>
            <person name="Jorgensen S.L."/>
            <person name="Zaremba-Niedzwiedzka K."/>
            <person name="Martijn J."/>
            <person name="Lind A.E."/>
            <person name="van Eijk R."/>
            <person name="Schleper C."/>
            <person name="Guy L."/>
            <person name="Ettema T.J."/>
        </authorList>
    </citation>
    <scope>NUCLEOTIDE SEQUENCE</scope>
</reference>
<accession>A0A0F9G694</accession>
<protein>
    <submittedName>
        <fullName evidence="1">Uncharacterized protein</fullName>
    </submittedName>
</protein>
<gene>
    <name evidence="1" type="ORF">LCGC14_2221890</name>
</gene>
<name>A0A0F9G694_9ZZZZ</name>